<dbReference type="AlphaFoldDB" id="A0A9W5WUV3"/>
<organism evidence="1 2">
    <name type="scientific">Babesia ovis</name>
    <dbReference type="NCBI Taxonomy" id="5869"/>
    <lineage>
        <taxon>Eukaryota</taxon>
        <taxon>Sar</taxon>
        <taxon>Alveolata</taxon>
        <taxon>Apicomplexa</taxon>
        <taxon>Aconoidasida</taxon>
        <taxon>Piroplasmida</taxon>
        <taxon>Babesiidae</taxon>
        <taxon>Babesia</taxon>
    </lineage>
</organism>
<accession>A0A9W5WUV3</accession>
<sequence length="106" mass="11196">MVDVARVVVVTVDVVHVVEATAGVVHVAVVIVDVVADPHVAVQFSVVSGQIVASAVEPSSSAASLHSVGKMLYVPVVPVLSFASQTKTDHFLFVEYYHFLAVQDLV</sequence>
<dbReference type="EMBL" id="BLIY01000014">
    <property type="protein sequence ID" value="GFE54298.1"/>
    <property type="molecule type" value="Genomic_DNA"/>
</dbReference>
<name>A0A9W5WUV3_BABOV</name>
<dbReference type="Proteomes" id="UP001057455">
    <property type="component" value="Unassembled WGS sequence"/>
</dbReference>
<evidence type="ECO:0000313" key="1">
    <source>
        <dbReference type="EMBL" id="GFE54298.1"/>
    </source>
</evidence>
<comment type="caution">
    <text evidence="1">The sequence shown here is derived from an EMBL/GenBank/DDBJ whole genome shotgun (WGS) entry which is preliminary data.</text>
</comment>
<evidence type="ECO:0000313" key="2">
    <source>
        <dbReference type="Proteomes" id="UP001057455"/>
    </source>
</evidence>
<proteinExistence type="predicted"/>
<gene>
    <name evidence="1" type="ORF">BaOVIS_017020</name>
</gene>
<reference evidence="1" key="1">
    <citation type="submission" date="2019-12" db="EMBL/GenBank/DDBJ databases">
        <title>Genome sequence of Babesia ovis.</title>
        <authorList>
            <person name="Yamagishi J."/>
            <person name="Sevinc F."/>
            <person name="Xuan X."/>
        </authorList>
    </citation>
    <scope>NUCLEOTIDE SEQUENCE</scope>
    <source>
        <strain evidence="1">Selcuk</strain>
    </source>
</reference>
<keyword evidence="2" id="KW-1185">Reference proteome</keyword>
<protein>
    <submittedName>
        <fullName evidence="1">Ribosome-binding factor A, putative</fullName>
    </submittedName>
</protein>